<keyword evidence="7" id="KW-1185">Reference proteome</keyword>
<dbReference type="Proteomes" id="UP000002139">
    <property type="component" value="Chromosome"/>
</dbReference>
<keyword evidence="4" id="KW-1133">Transmembrane helix</keyword>
<dbReference type="HOGENOM" id="CLU_046109_0_0_7"/>
<sequence>MVIASFLAVAVLVYTYFGYPIVIGVLARLWPAQRKEDPDYVPTVTACIPVFNAASYLPAKVESLLALDYPKDKLEVLLFSDGSTDDTVLVARQLAERDPRVKVIVSEARRGKPIGVNTMLGVATGEVLLMTDIRQPLVPGALRALVRLLADPNAGCVSGNLVLKGSAGSGAYWRYENWIRLQEGRFRSMVGVTGPIYAIRRADMSHLPEGVILDDMWVPMRLRLEGRSILFAPDAIAYDDAFGDEREFGRKVRTLAGNYQLFSLLPALLVPFRNPSWFEIFSHKLLRLVCPWALVALLITSTVAWMGAEMSGDASWTLYAARALFGGQVAFYLLAALGGAAGKLGALARTFVVLNAAAVVGLWRYLRGSQKVTW</sequence>
<dbReference type="PANTHER" id="PTHR43630">
    <property type="entry name" value="POLY-BETA-1,6-N-ACETYL-D-GLUCOSAMINE SYNTHASE"/>
    <property type="match status" value="1"/>
</dbReference>
<gene>
    <name evidence="6" type="ordered locus">sce0862</name>
</gene>
<dbReference type="STRING" id="448385.sce0862"/>
<keyword evidence="4" id="KW-0472">Membrane</keyword>
<keyword evidence="3" id="KW-0808">Transferase</keyword>
<feature type="transmembrane region" description="Helical" evidence="4">
    <location>
        <begin position="346"/>
        <end position="366"/>
    </location>
</feature>
<dbReference type="BioCyc" id="SCEL448385:SCE_RS04520-MONOMER"/>
<dbReference type="GO" id="GO:0016757">
    <property type="term" value="F:glycosyltransferase activity"/>
    <property type="evidence" value="ECO:0007669"/>
    <property type="project" value="UniProtKB-KW"/>
</dbReference>
<dbReference type="InterPro" id="IPR001173">
    <property type="entry name" value="Glyco_trans_2-like"/>
</dbReference>
<accession>A9ETL4</accession>
<dbReference type="eggNOG" id="COG1215">
    <property type="taxonomic scope" value="Bacteria"/>
</dbReference>
<dbReference type="Gene3D" id="3.90.550.10">
    <property type="entry name" value="Spore Coat Polysaccharide Biosynthesis Protein SpsA, Chain A"/>
    <property type="match status" value="1"/>
</dbReference>
<reference evidence="6 7" key="1">
    <citation type="journal article" date="2007" name="Nat. Biotechnol.">
        <title>Complete genome sequence of the myxobacterium Sorangium cellulosum.</title>
        <authorList>
            <person name="Schneiker S."/>
            <person name="Perlova O."/>
            <person name="Kaiser O."/>
            <person name="Gerth K."/>
            <person name="Alici A."/>
            <person name="Altmeyer M.O."/>
            <person name="Bartels D."/>
            <person name="Bekel T."/>
            <person name="Beyer S."/>
            <person name="Bode E."/>
            <person name="Bode H.B."/>
            <person name="Bolten C.J."/>
            <person name="Choudhuri J.V."/>
            <person name="Doss S."/>
            <person name="Elnakady Y.A."/>
            <person name="Frank B."/>
            <person name="Gaigalat L."/>
            <person name="Goesmann A."/>
            <person name="Groeger C."/>
            <person name="Gross F."/>
            <person name="Jelsbak L."/>
            <person name="Jelsbak L."/>
            <person name="Kalinowski J."/>
            <person name="Kegler C."/>
            <person name="Knauber T."/>
            <person name="Konietzny S."/>
            <person name="Kopp M."/>
            <person name="Krause L."/>
            <person name="Krug D."/>
            <person name="Linke B."/>
            <person name="Mahmud T."/>
            <person name="Martinez-Arias R."/>
            <person name="McHardy A.C."/>
            <person name="Merai M."/>
            <person name="Meyer F."/>
            <person name="Mormann S."/>
            <person name="Munoz-Dorado J."/>
            <person name="Perez J."/>
            <person name="Pradella S."/>
            <person name="Rachid S."/>
            <person name="Raddatz G."/>
            <person name="Rosenau F."/>
            <person name="Rueckert C."/>
            <person name="Sasse F."/>
            <person name="Scharfe M."/>
            <person name="Schuster S.C."/>
            <person name="Suen G."/>
            <person name="Treuner-Lange A."/>
            <person name="Velicer G.J."/>
            <person name="Vorholter F.-J."/>
            <person name="Weissman K.J."/>
            <person name="Welch R.D."/>
            <person name="Wenzel S.C."/>
            <person name="Whitworth D.E."/>
            <person name="Wilhelm S."/>
            <person name="Wittmann C."/>
            <person name="Bloecker H."/>
            <person name="Puehler A."/>
            <person name="Mueller R."/>
        </authorList>
    </citation>
    <scope>NUCLEOTIDE SEQUENCE [LARGE SCALE GENOMIC DNA]</scope>
    <source>
        <strain evidence="7">So ce56</strain>
    </source>
</reference>
<name>A9ETL4_SORC5</name>
<keyword evidence="4" id="KW-0812">Transmembrane</keyword>
<dbReference type="AlphaFoldDB" id="A9ETL4"/>
<dbReference type="PANTHER" id="PTHR43630:SF1">
    <property type="entry name" value="POLY-BETA-1,6-N-ACETYL-D-GLUCOSAMINE SYNTHASE"/>
    <property type="match status" value="1"/>
</dbReference>
<evidence type="ECO:0000313" key="6">
    <source>
        <dbReference type="EMBL" id="CAN91019.1"/>
    </source>
</evidence>
<keyword evidence="2" id="KW-0328">Glycosyltransferase</keyword>
<dbReference type="RefSeq" id="WP_012233496.1">
    <property type="nucleotide sequence ID" value="NC_010162.1"/>
</dbReference>
<dbReference type="CAZy" id="GT2">
    <property type="family name" value="Glycosyltransferase Family 2"/>
</dbReference>
<dbReference type="CDD" id="cd06439">
    <property type="entry name" value="CESA_like_1"/>
    <property type="match status" value="1"/>
</dbReference>
<evidence type="ECO:0000313" key="7">
    <source>
        <dbReference type="Proteomes" id="UP000002139"/>
    </source>
</evidence>
<evidence type="ECO:0000256" key="3">
    <source>
        <dbReference type="ARBA" id="ARBA00022679"/>
    </source>
</evidence>
<dbReference type="KEGG" id="scl:sce0862"/>
<feature type="domain" description="Glycosyltransferase 2-like" evidence="5">
    <location>
        <begin position="46"/>
        <end position="181"/>
    </location>
</feature>
<dbReference type="SUPFAM" id="SSF53448">
    <property type="entry name" value="Nucleotide-diphospho-sugar transferases"/>
    <property type="match status" value="1"/>
</dbReference>
<evidence type="ECO:0000256" key="1">
    <source>
        <dbReference type="ARBA" id="ARBA00006739"/>
    </source>
</evidence>
<protein>
    <submittedName>
        <fullName evidence="6">Glycosyltransferase</fullName>
    </submittedName>
</protein>
<organism evidence="6 7">
    <name type="scientific">Sorangium cellulosum (strain So ce56)</name>
    <name type="common">Polyangium cellulosum (strain So ce56)</name>
    <dbReference type="NCBI Taxonomy" id="448385"/>
    <lineage>
        <taxon>Bacteria</taxon>
        <taxon>Pseudomonadati</taxon>
        <taxon>Myxococcota</taxon>
        <taxon>Polyangia</taxon>
        <taxon>Polyangiales</taxon>
        <taxon>Polyangiaceae</taxon>
        <taxon>Sorangium</taxon>
    </lineage>
</organism>
<evidence type="ECO:0000259" key="5">
    <source>
        <dbReference type="Pfam" id="PF00535"/>
    </source>
</evidence>
<dbReference type="InterPro" id="IPR029044">
    <property type="entry name" value="Nucleotide-diphossugar_trans"/>
</dbReference>
<comment type="similarity">
    <text evidence="1">Belongs to the glycosyltransferase 2 family.</text>
</comment>
<evidence type="ECO:0000256" key="2">
    <source>
        <dbReference type="ARBA" id="ARBA00022676"/>
    </source>
</evidence>
<evidence type="ECO:0000256" key="4">
    <source>
        <dbReference type="SAM" id="Phobius"/>
    </source>
</evidence>
<dbReference type="OrthoDB" id="9802632at2"/>
<feature type="transmembrane region" description="Helical" evidence="4">
    <location>
        <begin position="285"/>
        <end position="307"/>
    </location>
</feature>
<dbReference type="Pfam" id="PF00535">
    <property type="entry name" value="Glycos_transf_2"/>
    <property type="match status" value="1"/>
</dbReference>
<dbReference type="EMBL" id="AM746676">
    <property type="protein sequence ID" value="CAN91019.1"/>
    <property type="molecule type" value="Genomic_DNA"/>
</dbReference>
<proteinExistence type="inferred from homology"/>
<feature type="transmembrane region" description="Helical" evidence="4">
    <location>
        <begin position="319"/>
        <end position="340"/>
    </location>
</feature>
<feature type="transmembrane region" description="Helical" evidence="4">
    <location>
        <begin position="6"/>
        <end position="27"/>
    </location>
</feature>